<feature type="transmembrane region" description="Helical" evidence="2">
    <location>
        <begin position="50"/>
        <end position="70"/>
    </location>
</feature>
<dbReference type="RefSeq" id="WP_004994191.1">
    <property type="nucleotide sequence ID" value="NZ_DS999642.1"/>
</dbReference>
<protein>
    <submittedName>
        <fullName evidence="3">Uncharacterized protein</fullName>
    </submittedName>
</protein>
<gene>
    <name evidence="3" type="ORF">SSFG_07728</name>
</gene>
<keyword evidence="2" id="KW-0812">Transmembrane</keyword>
<dbReference type="AlphaFoldDB" id="D6AAF8"/>
<dbReference type="InterPro" id="IPR046050">
    <property type="entry name" value="DUF6008"/>
</dbReference>
<sequence length="265" mass="28320">MDHAPGAHEMGSSVSSLDTLGAVLFIGWTVGMWLAVVVLAYANRGPVRPWLYKTAVAVIGLGVIGQIGHFQEHAFQAGYWVAHPYSPAWMTPWANSLARGMGQVDPDNPTLGMEILHLTGNFIFLAGLVGIVQITRRAVGSLTSRKWARMGVWMQGIHGLEHVVLTVSVALGAGRAIGLSTWFGAIEPGPALVTYRVWWHFVANLIGTVILAIALYHLWKERRMVKAGYEVPTLLESEAGAPGAAPATAASGEAAVREPTPAGRS</sequence>
<dbReference type="Pfam" id="PF19471">
    <property type="entry name" value="DUF6008"/>
    <property type="match status" value="1"/>
</dbReference>
<dbReference type="EMBL" id="DS999642">
    <property type="protein sequence ID" value="EFE72493.2"/>
    <property type="molecule type" value="Genomic_DNA"/>
</dbReference>
<reference evidence="4" key="1">
    <citation type="submission" date="2008-12" db="EMBL/GenBank/DDBJ databases">
        <title>Annotation of Streptomyces ghanaensis ATCC 14672.</title>
        <authorList>
            <consortium name="The Broad Institute Genome Sequencing Platform"/>
            <consortium name="Broad Institute Microbial Sequencing Center"/>
            <person name="Fischbach M."/>
            <person name="Ward D."/>
            <person name="Young S."/>
            <person name="Kodira C.D."/>
            <person name="Zeng Q."/>
            <person name="Koehrsen M."/>
            <person name="Godfrey P."/>
            <person name="Alvarado L."/>
            <person name="Berlin A.M."/>
            <person name="Borenstein D."/>
            <person name="Chen Z."/>
            <person name="Engels R."/>
            <person name="Freedman E."/>
            <person name="Gellesch M."/>
            <person name="Goldberg J."/>
            <person name="Griggs A."/>
            <person name="Gujja S."/>
            <person name="Heiman D.I."/>
            <person name="Hepburn T.A."/>
            <person name="Howarth C."/>
            <person name="Jen D."/>
            <person name="Larson L."/>
            <person name="Lewis B."/>
            <person name="Mehta T."/>
            <person name="Park D."/>
            <person name="Pearson M."/>
            <person name="Roberts A."/>
            <person name="Saif S."/>
            <person name="Shea T.D."/>
            <person name="Shenoy N."/>
            <person name="Sisk P."/>
            <person name="Stolte C."/>
            <person name="Sykes S.N."/>
            <person name="Walk T."/>
            <person name="White J."/>
            <person name="Yandava C."/>
            <person name="Straight P."/>
            <person name="Clardy J."/>
            <person name="Hung D."/>
            <person name="Kolter R."/>
            <person name="Mekalanos J."/>
            <person name="Walker S."/>
            <person name="Walsh C.T."/>
            <person name="Wieland B.L.C."/>
            <person name="Ilzarbe M."/>
            <person name="Galagan J."/>
            <person name="Nusbaum C."/>
            <person name="Birren B."/>
        </authorList>
    </citation>
    <scope>NUCLEOTIDE SEQUENCE [LARGE SCALE GENOMIC DNA]</scope>
    <source>
        <strain evidence="4">ATCC 14672 / DSM 40746 / JCM 4963 / KCTC 9882 / NRRL B-12104 / FH 1290</strain>
    </source>
</reference>
<evidence type="ECO:0000313" key="4">
    <source>
        <dbReference type="Proteomes" id="UP000003824"/>
    </source>
</evidence>
<proteinExistence type="predicted"/>
<feature type="transmembrane region" description="Helical" evidence="2">
    <location>
        <begin position="197"/>
        <end position="219"/>
    </location>
</feature>
<feature type="transmembrane region" description="Helical" evidence="2">
    <location>
        <begin position="20"/>
        <end position="43"/>
    </location>
</feature>
<dbReference type="Proteomes" id="UP000003824">
    <property type="component" value="Unassembled WGS sequence"/>
</dbReference>
<evidence type="ECO:0000313" key="3">
    <source>
        <dbReference type="EMBL" id="EFE72493.2"/>
    </source>
</evidence>
<dbReference type="eggNOG" id="ENOG502ZBMD">
    <property type="taxonomic scope" value="Bacteria"/>
</dbReference>
<feature type="transmembrane region" description="Helical" evidence="2">
    <location>
        <begin position="115"/>
        <end position="135"/>
    </location>
</feature>
<evidence type="ECO:0000256" key="1">
    <source>
        <dbReference type="SAM" id="MobiDB-lite"/>
    </source>
</evidence>
<keyword evidence="2" id="KW-0472">Membrane</keyword>
<organism evidence="3 4">
    <name type="scientific">Streptomyces viridosporus (strain ATCC 14672 / DSM 40746 / JCM 4963 / KCTC 9882 / NRRL B-12104 / FH 1290)</name>
    <name type="common">Streptomyces ghanaensis</name>
    <dbReference type="NCBI Taxonomy" id="566461"/>
    <lineage>
        <taxon>Bacteria</taxon>
        <taxon>Bacillati</taxon>
        <taxon>Actinomycetota</taxon>
        <taxon>Actinomycetes</taxon>
        <taxon>Kitasatosporales</taxon>
        <taxon>Streptomycetaceae</taxon>
        <taxon>Streptomyces</taxon>
    </lineage>
</organism>
<accession>D6AAF8</accession>
<keyword evidence="2" id="KW-1133">Transmembrane helix</keyword>
<feature type="compositionally biased region" description="Low complexity" evidence="1">
    <location>
        <begin position="240"/>
        <end position="254"/>
    </location>
</feature>
<feature type="transmembrane region" description="Helical" evidence="2">
    <location>
        <begin position="156"/>
        <end position="177"/>
    </location>
</feature>
<evidence type="ECO:0000256" key="2">
    <source>
        <dbReference type="SAM" id="Phobius"/>
    </source>
</evidence>
<feature type="region of interest" description="Disordered" evidence="1">
    <location>
        <begin position="240"/>
        <end position="265"/>
    </location>
</feature>
<name>D6AAF8_STRV1</name>